<protein>
    <recommendedName>
        <fullName evidence="4">DUF4367 domain-containing protein</fullName>
    </recommendedName>
</protein>
<evidence type="ECO:0000313" key="3">
    <source>
        <dbReference type="Proteomes" id="UP000034050"/>
    </source>
</evidence>
<name>A0A0G1CIL3_9BACT</name>
<keyword evidence="1" id="KW-0472">Membrane</keyword>
<evidence type="ECO:0000313" key="2">
    <source>
        <dbReference type="EMBL" id="KKS85630.1"/>
    </source>
</evidence>
<reference evidence="2 3" key="1">
    <citation type="journal article" date="2015" name="Nature">
        <title>rRNA introns, odd ribosomes, and small enigmatic genomes across a large radiation of phyla.</title>
        <authorList>
            <person name="Brown C.T."/>
            <person name="Hug L.A."/>
            <person name="Thomas B.C."/>
            <person name="Sharon I."/>
            <person name="Castelle C.J."/>
            <person name="Singh A."/>
            <person name="Wilkins M.J."/>
            <person name="Williams K.H."/>
            <person name="Banfield J.F."/>
        </authorList>
    </citation>
    <scope>NUCLEOTIDE SEQUENCE [LARGE SCALE GENOMIC DNA]</scope>
</reference>
<proteinExistence type="predicted"/>
<dbReference type="Proteomes" id="UP000034050">
    <property type="component" value="Unassembled WGS sequence"/>
</dbReference>
<comment type="caution">
    <text evidence="2">The sequence shown here is derived from an EMBL/GenBank/DDBJ whole genome shotgun (WGS) entry which is preliminary data.</text>
</comment>
<feature type="transmembrane region" description="Helical" evidence="1">
    <location>
        <begin position="16"/>
        <end position="34"/>
    </location>
</feature>
<keyword evidence="1" id="KW-0812">Transmembrane</keyword>
<evidence type="ECO:0000256" key="1">
    <source>
        <dbReference type="SAM" id="Phobius"/>
    </source>
</evidence>
<gene>
    <name evidence="2" type="ORF">UV61_C0016G0002</name>
</gene>
<dbReference type="AlphaFoldDB" id="A0A0G1CIL3"/>
<keyword evidence="1" id="KW-1133">Transmembrane helix</keyword>
<sequence length="176" mass="19437">MPAKVKKNTSSNQIPWYIYLVAATLLGGAVYVVLRPPTSSVLPTASPLNQLAPTTFRASSVMGGFTIEIPSGFQAEEKASLVSINSKNGSIKIGFVGTNYKTLTDHLSDPRNNIIKKLQNQEKLTINGLESINGFLSNEKNYFIYSNYAVYFIYTDSSQLYPDLDQIAQSFQIPEK</sequence>
<accession>A0A0G1CIL3</accession>
<dbReference type="STRING" id="1618446.UV61_C0016G0002"/>
<organism evidence="2 3">
    <name type="scientific">Candidatus Gottesmanbacteria bacterium GW2011_GWB1_43_11</name>
    <dbReference type="NCBI Taxonomy" id="1618446"/>
    <lineage>
        <taxon>Bacteria</taxon>
        <taxon>Candidatus Gottesmaniibacteriota</taxon>
    </lineage>
</organism>
<dbReference type="EMBL" id="LCFD01000016">
    <property type="protein sequence ID" value="KKS85630.1"/>
    <property type="molecule type" value="Genomic_DNA"/>
</dbReference>
<evidence type="ECO:0008006" key="4">
    <source>
        <dbReference type="Google" id="ProtNLM"/>
    </source>
</evidence>